<evidence type="ECO:0000313" key="3">
    <source>
        <dbReference type="Proteomes" id="UP001345013"/>
    </source>
</evidence>
<feature type="region of interest" description="Disordered" evidence="1">
    <location>
        <begin position="303"/>
        <end position="341"/>
    </location>
</feature>
<accession>A0ABR0K6P0</accession>
<organism evidence="2 3">
    <name type="scientific">Lithohypha guttulata</name>
    <dbReference type="NCBI Taxonomy" id="1690604"/>
    <lineage>
        <taxon>Eukaryota</taxon>
        <taxon>Fungi</taxon>
        <taxon>Dikarya</taxon>
        <taxon>Ascomycota</taxon>
        <taxon>Pezizomycotina</taxon>
        <taxon>Eurotiomycetes</taxon>
        <taxon>Chaetothyriomycetidae</taxon>
        <taxon>Chaetothyriales</taxon>
        <taxon>Trichomeriaceae</taxon>
        <taxon>Lithohypha</taxon>
    </lineage>
</organism>
<name>A0ABR0K6P0_9EURO</name>
<comment type="caution">
    <text evidence="2">The sequence shown here is derived from an EMBL/GenBank/DDBJ whole genome shotgun (WGS) entry which is preliminary data.</text>
</comment>
<reference evidence="2 3" key="1">
    <citation type="submission" date="2023-08" db="EMBL/GenBank/DDBJ databases">
        <title>Black Yeasts Isolated from many extreme environments.</title>
        <authorList>
            <person name="Coleine C."/>
            <person name="Stajich J.E."/>
            <person name="Selbmann L."/>
        </authorList>
    </citation>
    <scope>NUCLEOTIDE SEQUENCE [LARGE SCALE GENOMIC DNA]</scope>
    <source>
        <strain evidence="2 3">CCFEE 5885</strain>
    </source>
</reference>
<keyword evidence="3" id="KW-1185">Reference proteome</keyword>
<feature type="compositionally biased region" description="Basic and acidic residues" evidence="1">
    <location>
        <begin position="424"/>
        <end position="437"/>
    </location>
</feature>
<feature type="region of interest" description="Disordered" evidence="1">
    <location>
        <begin position="391"/>
        <end position="410"/>
    </location>
</feature>
<feature type="region of interest" description="Disordered" evidence="1">
    <location>
        <begin position="418"/>
        <end position="437"/>
    </location>
</feature>
<evidence type="ECO:0000313" key="2">
    <source>
        <dbReference type="EMBL" id="KAK5089462.1"/>
    </source>
</evidence>
<dbReference type="Proteomes" id="UP001345013">
    <property type="component" value="Unassembled WGS sequence"/>
</dbReference>
<proteinExistence type="predicted"/>
<evidence type="ECO:0000256" key="1">
    <source>
        <dbReference type="SAM" id="MobiDB-lite"/>
    </source>
</evidence>
<feature type="compositionally biased region" description="Polar residues" evidence="1">
    <location>
        <begin position="315"/>
        <end position="332"/>
    </location>
</feature>
<protein>
    <submittedName>
        <fullName evidence="2">Uncharacterized protein</fullName>
    </submittedName>
</protein>
<gene>
    <name evidence="2" type="ORF">LTR24_006183</name>
</gene>
<sequence length="437" mass="48716">MRNYMTDLFGKQDVFSSFKQHGNNYHSLRNKKLSTMDPIHNQKGHANEADKLILRLKCRHVTMESLAQCQLPNEMAQQAFAILASRADQELADCFMALLLLEEDPTQRLQHLQSSPPPGQPPKTAQGFREFVRNTLGGLYDSGHHELANTLVHYFIGQPDSLDEHLELQEPPSDQRVPAPLITANGSITPYPQKAVSPTKELTWVDRYGLPVDSSFKGKKYKSDKEEAEAKKTILEHLFGNPIVRWNAEDHAAGLYGDPADLGVSGITTGWVVQRHSSPRAYQQKSETPGKASQQRINQYFPQARPSSHAHASRQHSLTNPDGTLPSYTTRQEPPPTTDYGVYPIAFDLEFARMDEMDAADARMDAVDAQLQSQVQSQAQAQAQSDINIDTPAPALPVLEGDDSWSNGIDDLIAHLNRGLPQDSDQRQIHRSSPESD</sequence>
<dbReference type="EMBL" id="JAVRRG010000077">
    <property type="protein sequence ID" value="KAK5089462.1"/>
    <property type="molecule type" value="Genomic_DNA"/>
</dbReference>